<reference evidence="2" key="1">
    <citation type="submission" date="2022-11" db="EMBL/GenBank/DDBJ databases">
        <authorList>
            <person name="Petersen C."/>
        </authorList>
    </citation>
    <scope>NUCLEOTIDE SEQUENCE</scope>
    <source>
        <strain evidence="2">IBT 26290</strain>
    </source>
</reference>
<dbReference type="Proteomes" id="UP001149163">
    <property type="component" value="Unassembled WGS sequence"/>
</dbReference>
<dbReference type="RefSeq" id="XP_056541636.1">
    <property type="nucleotide sequence ID" value="XM_056689207.1"/>
</dbReference>
<evidence type="ECO:0000256" key="1">
    <source>
        <dbReference type="SAM" id="MobiDB-lite"/>
    </source>
</evidence>
<organism evidence="2 3">
    <name type="scientific">Penicillium canariense</name>
    <dbReference type="NCBI Taxonomy" id="189055"/>
    <lineage>
        <taxon>Eukaryota</taxon>
        <taxon>Fungi</taxon>
        <taxon>Dikarya</taxon>
        <taxon>Ascomycota</taxon>
        <taxon>Pezizomycotina</taxon>
        <taxon>Eurotiomycetes</taxon>
        <taxon>Eurotiomycetidae</taxon>
        <taxon>Eurotiales</taxon>
        <taxon>Aspergillaceae</taxon>
        <taxon>Penicillium</taxon>
    </lineage>
</organism>
<comment type="caution">
    <text evidence="2">The sequence shown here is derived from an EMBL/GenBank/DDBJ whole genome shotgun (WGS) entry which is preliminary data.</text>
</comment>
<reference evidence="2" key="2">
    <citation type="journal article" date="2023" name="IMA Fungus">
        <title>Comparative genomic study of the Penicillium genus elucidates a diverse pangenome and 15 lateral gene transfer events.</title>
        <authorList>
            <person name="Petersen C."/>
            <person name="Sorensen T."/>
            <person name="Nielsen M.R."/>
            <person name="Sondergaard T.E."/>
            <person name="Sorensen J.L."/>
            <person name="Fitzpatrick D.A."/>
            <person name="Frisvad J.C."/>
            <person name="Nielsen K.L."/>
        </authorList>
    </citation>
    <scope>NUCLEOTIDE SEQUENCE</scope>
    <source>
        <strain evidence="2">IBT 26290</strain>
    </source>
</reference>
<name>A0A9W9HYC9_9EURO</name>
<evidence type="ECO:0000313" key="3">
    <source>
        <dbReference type="Proteomes" id="UP001149163"/>
    </source>
</evidence>
<protein>
    <submittedName>
        <fullName evidence="2">Uncharacterized protein</fullName>
    </submittedName>
</protein>
<feature type="compositionally biased region" description="Basic and acidic residues" evidence="1">
    <location>
        <begin position="54"/>
        <end position="66"/>
    </location>
</feature>
<sequence length="72" mass="7797">MSNFLRRASDALHHPRKGSQDEPVNPDSANPPTAETQAPQDAQEPLGPNAAPEFQRESQPEDKDKAGSSFLS</sequence>
<keyword evidence="3" id="KW-1185">Reference proteome</keyword>
<gene>
    <name evidence="2" type="ORF">N7482_007082</name>
</gene>
<evidence type="ECO:0000313" key="2">
    <source>
        <dbReference type="EMBL" id="KAJ5160078.1"/>
    </source>
</evidence>
<feature type="region of interest" description="Disordered" evidence="1">
    <location>
        <begin position="1"/>
        <end position="72"/>
    </location>
</feature>
<dbReference type="OrthoDB" id="4367922at2759"/>
<dbReference type="EMBL" id="JAPQKN010000004">
    <property type="protein sequence ID" value="KAJ5160078.1"/>
    <property type="molecule type" value="Genomic_DNA"/>
</dbReference>
<feature type="compositionally biased region" description="Polar residues" evidence="1">
    <location>
        <begin position="27"/>
        <end position="40"/>
    </location>
</feature>
<dbReference type="GeneID" id="81428383"/>
<proteinExistence type="predicted"/>
<dbReference type="AlphaFoldDB" id="A0A9W9HYC9"/>
<accession>A0A9W9HYC9</accession>